<accession>A0A3N2PPH4</accession>
<feature type="compositionally biased region" description="Acidic residues" evidence="1">
    <location>
        <begin position="54"/>
        <end position="69"/>
    </location>
</feature>
<dbReference type="GO" id="GO:1990116">
    <property type="term" value="P:ribosome-associated ubiquitin-dependent protein catabolic process"/>
    <property type="evidence" value="ECO:0007669"/>
    <property type="project" value="TreeGrafter"/>
</dbReference>
<sequence length="752" mass="83979">MSTRQLRKLQKQRELEQLKLQSVTPETQEPSEDEEHEPIASKPRASLFAALGGVDEDDEQQSENEENEENDNKAAAAEDSEKEAVPRPVKKNKSKKKKKNKGKKKDTSAGDDTPQNPSSKGNEDDEIEAALRELDLARESAHKGTSTALTTSTDRYGTSLLQINPNHLKAMNEMQSLFGKDVIEAARQEEQAERAAELQRQRGGHGPRQVNLEQALRGDPRYKLSEVLLRRNPFIRGMDHWPRATPQDLSMQEVRGGEDGLTEFTFHHAFEYDKTQVAFIRMVMAGDPMMLVNLLLTHPYHITTLLQVSKIATQDQNPALAAELCERALFAFGRVTTPAFRHKMEQGKARLDFRRPENREFWLAGYHYLKSLMRKGTFRTALEWARLLFALNPNDPYGMKNFLHPLAIRAREAQWLVDFCDAEEFDTGMSDDLYIRQTLVLAKLQLSDQSQGQEDKDRRRAEARELAVQGMRRLPWLYTALLGALNLDVPPPLWGIRPKGPQRYWTEMYLHQAKELWDNAQAIGLLKEVAALLGTAKVDAWALPQDQPSDLRTARLAFLEGNTKIITEIPSHMLAQQPNYEFDPLPPPYAENIFSSDGVRLPWDAPVYSASQHPHTQHEHHRQQVAGAAAAEPLPRDAVDGQGWPIFGDAEEEEEDNGRNAAGDAGGTADDDDAVPGQEGTAIRRLMADFLGPLFGRATAATGDGGGDGPGQGSAREADEGRRAGVMPGAYETDEEDDGGTGGRENARQRQA</sequence>
<feature type="region of interest" description="Disordered" evidence="1">
    <location>
        <begin position="696"/>
        <end position="752"/>
    </location>
</feature>
<dbReference type="Pfam" id="PF04910">
    <property type="entry name" value="Tcf25"/>
    <property type="match status" value="1"/>
</dbReference>
<reference evidence="2 3" key="1">
    <citation type="journal article" date="2018" name="Mol. Ecol.">
        <title>The obligate alkalophilic soda-lake fungus Sodiomyces alkalinus has shifted to a protein diet.</title>
        <authorList>
            <person name="Grum-Grzhimaylo A.A."/>
            <person name="Falkoski D.L."/>
            <person name="van den Heuvel J."/>
            <person name="Valero-Jimenez C.A."/>
            <person name="Min B."/>
            <person name="Choi I.G."/>
            <person name="Lipzen A."/>
            <person name="Daum C.G."/>
            <person name="Aanen D.K."/>
            <person name="Tsang A."/>
            <person name="Henrissat B."/>
            <person name="Bilanenko E.N."/>
            <person name="de Vries R.P."/>
            <person name="van Kan J.A.L."/>
            <person name="Grigoriev I.V."/>
            <person name="Debets A.J.M."/>
        </authorList>
    </citation>
    <scope>NUCLEOTIDE SEQUENCE [LARGE SCALE GENOMIC DNA]</scope>
    <source>
        <strain evidence="2 3">F11</strain>
    </source>
</reference>
<feature type="compositionally biased region" description="Gly residues" evidence="1">
    <location>
        <begin position="703"/>
        <end position="712"/>
    </location>
</feature>
<gene>
    <name evidence="2" type="ORF">SODALDRAFT_335509</name>
</gene>
<dbReference type="EMBL" id="ML119059">
    <property type="protein sequence ID" value="ROT36412.1"/>
    <property type="molecule type" value="Genomic_DNA"/>
</dbReference>
<feature type="region of interest" description="Disordered" evidence="1">
    <location>
        <begin position="1"/>
        <end position="125"/>
    </location>
</feature>
<dbReference type="GeneID" id="39580955"/>
<feature type="region of interest" description="Disordered" evidence="1">
    <location>
        <begin position="609"/>
        <end position="629"/>
    </location>
</feature>
<evidence type="ECO:0008006" key="4">
    <source>
        <dbReference type="Google" id="ProtNLM"/>
    </source>
</evidence>
<protein>
    <recommendedName>
        <fullName evidence="4">DUF654-domain-containing protein</fullName>
    </recommendedName>
</protein>
<evidence type="ECO:0000313" key="2">
    <source>
        <dbReference type="EMBL" id="ROT36412.1"/>
    </source>
</evidence>
<dbReference type="GO" id="GO:1990112">
    <property type="term" value="C:RQC complex"/>
    <property type="evidence" value="ECO:0007669"/>
    <property type="project" value="TreeGrafter"/>
</dbReference>
<name>A0A3N2PPH4_SODAK</name>
<feature type="compositionally biased region" description="Basic residues" evidence="1">
    <location>
        <begin position="1"/>
        <end position="10"/>
    </location>
</feature>
<dbReference type="PANTHER" id="PTHR22684">
    <property type="entry name" value="NULP1-RELATED"/>
    <property type="match status" value="1"/>
</dbReference>
<evidence type="ECO:0000313" key="3">
    <source>
        <dbReference type="Proteomes" id="UP000272025"/>
    </source>
</evidence>
<dbReference type="GO" id="GO:0072344">
    <property type="term" value="P:rescue of stalled ribosome"/>
    <property type="evidence" value="ECO:0007669"/>
    <property type="project" value="TreeGrafter"/>
</dbReference>
<proteinExistence type="predicted"/>
<dbReference type="PANTHER" id="PTHR22684:SF0">
    <property type="entry name" value="RIBOSOME QUALITY CONTROL COMPLEX SUBUNIT TCF25"/>
    <property type="match status" value="1"/>
</dbReference>
<dbReference type="Proteomes" id="UP000272025">
    <property type="component" value="Unassembled WGS sequence"/>
</dbReference>
<dbReference type="InterPro" id="IPR006994">
    <property type="entry name" value="TCF25/Rqc1"/>
</dbReference>
<dbReference type="STRING" id="1314773.A0A3N2PPH4"/>
<organism evidence="2 3">
    <name type="scientific">Sodiomyces alkalinus (strain CBS 110278 / VKM F-3762 / F11)</name>
    <name type="common">Alkaliphilic filamentous fungus</name>
    <dbReference type="NCBI Taxonomy" id="1314773"/>
    <lineage>
        <taxon>Eukaryota</taxon>
        <taxon>Fungi</taxon>
        <taxon>Dikarya</taxon>
        <taxon>Ascomycota</taxon>
        <taxon>Pezizomycotina</taxon>
        <taxon>Sordariomycetes</taxon>
        <taxon>Hypocreomycetidae</taxon>
        <taxon>Glomerellales</taxon>
        <taxon>Plectosphaerellaceae</taxon>
        <taxon>Sodiomyces</taxon>
    </lineage>
</organism>
<keyword evidence="3" id="KW-1185">Reference proteome</keyword>
<dbReference type="RefSeq" id="XP_028464218.1">
    <property type="nucleotide sequence ID" value="XM_028612477.1"/>
</dbReference>
<feature type="compositionally biased region" description="Basic residues" evidence="1">
    <location>
        <begin position="88"/>
        <end position="104"/>
    </location>
</feature>
<feature type="region of interest" description="Disordered" evidence="1">
    <location>
        <begin position="651"/>
        <end position="677"/>
    </location>
</feature>
<dbReference type="OrthoDB" id="205993at2759"/>
<dbReference type="AlphaFoldDB" id="A0A3N2PPH4"/>
<evidence type="ECO:0000256" key="1">
    <source>
        <dbReference type="SAM" id="MobiDB-lite"/>
    </source>
</evidence>